<keyword evidence="2" id="KW-1185">Reference proteome</keyword>
<dbReference type="AlphaFoldDB" id="A0A328BGX3"/>
<comment type="caution">
    <text evidence="1">The sequence shown here is derived from an EMBL/GenBank/DDBJ whole genome shotgun (WGS) entry which is preliminary data.</text>
</comment>
<dbReference type="Proteomes" id="UP000249524">
    <property type="component" value="Unassembled WGS sequence"/>
</dbReference>
<organism evidence="1 2">
    <name type="scientific">Phenylobacterium kunshanense</name>
    <dbReference type="NCBI Taxonomy" id="1445034"/>
    <lineage>
        <taxon>Bacteria</taxon>
        <taxon>Pseudomonadati</taxon>
        <taxon>Pseudomonadota</taxon>
        <taxon>Alphaproteobacteria</taxon>
        <taxon>Caulobacterales</taxon>
        <taxon>Caulobacteraceae</taxon>
        <taxon>Phenylobacterium</taxon>
    </lineage>
</organism>
<evidence type="ECO:0000313" key="1">
    <source>
        <dbReference type="EMBL" id="RAK66363.1"/>
    </source>
</evidence>
<dbReference type="RefSeq" id="WP_111275672.1">
    <property type="nucleotide sequence ID" value="NZ_QFYS01000003.1"/>
</dbReference>
<reference evidence="1 2" key="1">
    <citation type="submission" date="2018-05" db="EMBL/GenBank/DDBJ databases">
        <authorList>
            <person name="Lanie J.A."/>
            <person name="Ng W.-L."/>
            <person name="Kazmierczak K.M."/>
            <person name="Andrzejewski T.M."/>
            <person name="Davidsen T.M."/>
            <person name="Wayne K.J."/>
            <person name="Tettelin H."/>
            <person name="Glass J.I."/>
            <person name="Rusch D."/>
            <person name="Podicherti R."/>
            <person name="Tsui H.-C.T."/>
            <person name="Winkler M.E."/>
        </authorList>
    </citation>
    <scope>NUCLEOTIDE SEQUENCE [LARGE SCALE GENOMIC DNA]</scope>
    <source>
        <strain evidence="1 2">BUT-10</strain>
    </source>
</reference>
<evidence type="ECO:0000313" key="2">
    <source>
        <dbReference type="Proteomes" id="UP000249524"/>
    </source>
</evidence>
<sequence>MTITRPPAWIPTPLLRQDDLVNFPPGTLVLEPAPVEGGAVLLFLRVTLGDKAGLMQLTPGPEAPTGCIFDIDEDETGFGVVTGPSIALEWDLGGATSPPGFTLAEVGQVALGKGGVRLVVTRRKARGASYLDPTDWALRPFKDGQEPRIISAAWRLVLPLTPDRPAVVFDVPSAGTAGKGPVKLP</sequence>
<dbReference type="EMBL" id="QFYS01000003">
    <property type="protein sequence ID" value="RAK66363.1"/>
    <property type="molecule type" value="Genomic_DNA"/>
</dbReference>
<gene>
    <name evidence="1" type="ORF">DJ019_08945</name>
</gene>
<protein>
    <submittedName>
        <fullName evidence="1">Uncharacterized protein</fullName>
    </submittedName>
</protein>
<proteinExistence type="predicted"/>
<accession>A0A328BGX3</accession>
<name>A0A328BGX3_9CAUL</name>